<name>A0A381Q886_9ZZZZ</name>
<feature type="domain" description="Prepilin type IV endopeptidase peptidase" evidence="9">
    <location>
        <begin position="161"/>
        <end position="274"/>
    </location>
</feature>
<gene>
    <name evidence="11" type="ORF">METZ01_LOCUS27473</name>
</gene>
<comment type="subcellular location">
    <subcellularLocation>
        <location evidence="1">Cell inner membrane</location>
        <topology evidence="1">Multi-pass membrane protein</topology>
    </subcellularLocation>
</comment>
<dbReference type="GO" id="GO:0004190">
    <property type="term" value="F:aspartic-type endopeptidase activity"/>
    <property type="evidence" value="ECO:0007669"/>
    <property type="project" value="InterPro"/>
</dbReference>
<keyword evidence="6 8" id="KW-1133">Transmembrane helix</keyword>
<sequence length="314" mass="34256">MLPLKPLGISQVQNASEEFASLPTNGIENLSQQLSADWFTLTVVGIVGLAIGSFLNVVIYRLPLILERNARHEARQLLHINVAAQTRFNLVLPRSHCPLCDGIISPLQNIPLISWIVLRGKCVLCNGSISKRYPIVEGVTCLLAIGTIWIWGYSITGLFYFVFLASLLTLLIIDVETTLLPDQITLPLVWLGLIASIQSVDTNDFPTATSSLIGAIVGYMSLWAINQAFKLIRGRTGMGNGDFKLAAALGAWLGWQALPAVILVASTTGLTYALFLIFWRKLSTKQEIPFGPFLSIGGCVTLATQDLFTTLVFP</sequence>
<dbReference type="InterPro" id="IPR010627">
    <property type="entry name" value="Prepilin_pept_A24_N"/>
</dbReference>
<feature type="domain" description="Prepilin peptidase A24 N-terminal" evidence="10">
    <location>
        <begin position="46"/>
        <end position="149"/>
    </location>
</feature>
<protein>
    <recommendedName>
        <fullName evidence="12">Prepilin type IV endopeptidase peptidase domain-containing protein</fullName>
    </recommendedName>
</protein>
<evidence type="ECO:0000256" key="8">
    <source>
        <dbReference type="SAM" id="Phobius"/>
    </source>
</evidence>
<dbReference type="Gene3D" id="1.20.120.1220">
    <property type="match status" value="1"/>
</dbReference>
<dbReference type="PRINTS" id="PR00864">
    <property type="entry name" value="PREPILNPTASE"/>
</dbReference>
<keyword evidence="3" id="KW-1003">Cell membrane</keyword>
<evidence type="ECO:0000259" key="9">
    <source>
        <dbReference type="Pfam" id="PF01478"/>
    </source>
</evidence>
<organism evidence="11">
    <name type="scientific">marine metagenome</name>
    <dbReference type="NCBI Taxonomy" id="408172"/>
    <lineage>
        <taxon>unclassified sequences</taxon>
        <taxon>metagenomes</taxon>
        <taxon>ecological metagenomes</taxon>
    </lineage>
</organism>
<evidence type="ECO:0000256" key="6">
    <source>
        <dbReference type="ARBA" id="ARBA00022989"/>
    </source>
</evidence>
<dbReference type="PANTHER" id="PTHR30487:SF0">
    <property type="entry name" value="PREPILIN LEADER PEPTIDASE_N-METHYLTRANSFERASE-RELATED"/>
    <property type="match status" value="1"/>
</dbReference>
<evidence type="ECO:0000256" key="2">
    <source>
        <dbReference type="ARBA" id="ARBA00005801"/>
    </source>
</evidence>
<comment type="similarity">
    <text evidence="2">Belongs to the peptidase A24 family.</text>
</comment>
<evidence type="ECO:0000256" key="1">
    <source>
        <dbReference type="ARBA" id="ARBA00004429"/>
    </source>
</evidence>
<evidence type="ECO:0000259" key="10">
    <source>
        <dbReference type="Pfam" id="PF06750"/>
    </source>
</evidence>
<dbReference type="GO" id="GO:0005886">
    <property type="term" value="C:plasma membrane"/>
    <property type="evidence" value="ECO:0007669"/>
    <property type="project" value="UniProtKB-SubCell"/>
</dbReference>
<feature type="transmembrane region" description="Helical" evidence="8">
    <location>
        <begin position="261"/>
        <end position="279"/>
    </location>
</feature>
<feature type="transmembrane region" description="Helical" evidence="8">
    <location>
        <begin position="206"/>
        <end position="225"/>
    </location>
</feature>
<dbReference type="InterPro" id="IPR050882">
    <property type="entry name" value="Prepilin_peptidase/N-MTase"/>
</dbReference>
<feature type="transmembrane region" description="Helical" evidence="8">
    <location>
        <begin position="184"/>
        <end position="200"/>
    </location>
</feature>
<proteinExistence type="inferred from homology"/>
<evidence type="ECO:0000256" key="4">
    <source>
        <dbReference type="ARBA" id="ARBA00022519"/>
    </source>
</evidence>
<dbReference type="InterPro" id="IPR000045">
    <property type="entry name" value="Prepilin_IV_endopep_pep"/>
</dbReference>
<evidence type="ECO:0000256" key="7">
    <source>
        <dbReference type="ARBA" id="ARBA00023136"/>
    </source>
</evidence>
<evidence type="ECO:0008006" key="12">
    <source>
        <dbReference type="Google" id="ProtNLM"/>
    </source>
</evidence>
<feature type="transmembrane region" description="Helical" evidence="8">
    <location>
        <begin position="38"/>
        <end position="62"/>
    </location>
</feature>
<dbReference type="GO" id="GO:0006465">
    <property type="term" value="P:signal peptide processing"/>
    <property type="evidence" value="ECO:0007669"/>
    <property type="project" value="TreeGrafter"/>
</dbReference>
<keyword evidence="4" id="KW-0997">Cell inner membrane</keyword>
<dbReference type="AlphaFoldDB" id="A0A381Q886"/>
<keyword evidence="5 8" id="KW-0812">Transmembrane</keyword>
<evidence type="ECO:0000313" key="11">
    <source>
        <dbReference type="EMBL" id="SUZ74619.1"/>
    </source>
</evidence>
<accession>A0A381Q886</accession>
<dbReference type="Pfam" id="PF06750">
    <property type="entry name" value="A24_N_bact"/>
    <property type="match status" value="1"/>
</dbReference>
<dbReference type="InterPro" id="IPR014032">
    <property type="entry name" value="Peptidase_A24A_bac"/>
</dbReference>
<keyword evidence="7 8" id="KW-0472">Membrane</keyword>
<reference evidence="11" key="1">
    <citation type="submission" date="2018-05" db="EMBL/GenBank/DDBJ databases">
        <authorList>
            <person name="Lanie J.A."/>
            <person name="Ng W.-L."/>
            <person name="Kazmierczak K.M."/>
            <person name="Andrzejewski T.M."/>
            <person name="Davidsen T.M."/>
            <person name="Wayne K.J."/>
            <person name="Tettelin H."/>
            <person name="Glass J.I."/>
            <person name="Rusch D."/>
            <person name="Podicherti R."/>
            <person name="Tsui H.-C.T."/>
            <person name="Winkler M.E."/>
        </authorList>
    </citation>
    <scope>NUCLEOTIDE SEQUENCE</scope>
</reference>
<dbReference type="EMBL" id="UINC01001216">
    <property type="protein sequence ID" value="SUZ74619.1"/>
    <property type="molecule type" value="Genomic_DNA"/>
</dbReference>
<evidence type="ECO:0000256" key="3">
    <source>
        <dbReference type="ARBA" id="ARBA00022475"/>
    </source>
</evidence>
<dbReference type="PANTHER" id="PTHR30487">
    <property type="entry name" value="TYPE 4 PREPILIN-LIKE PROTEINS LEADER PEPTIDE-PROCESSING ENZYME"/>
    <property type="match status" value="1"/>
</dbReference>
<dbReference type="Pfam" id="PF01478">
    <property type="entry name" value="Peptidase_A24"/>
    <property type="match status" value="1"/>
</dbReference>
<feature type="transmembrane region" description="Helical" evidence="8">
    <location>
        <begin position="158"/>
        <end position="177"/>
    </location>
</feature>
<evidence type="ECO:0000256" key="5">
    <source>
        <dbReference type="ARBA" id="ARBA00022692"/>
    </source>
</evidence>